<dbReference type="EMBL" id="LR792632">
    <property type="protein sequence ID" value="CAB3289443.1"/>
    <property type="molecule type" value="Genomic_DNA"/>
</dbReference>
<dbReference type="KEGG" id="mesg:MLAUSG7_1227"/>
<evidence type="ECO:0000259" key="5">
    <source>
        <dbReference type="Pfam" id="PF00156"/>
    </source>
</evidence>
<dbReference type="Pfam" id="PF00156">
    <property type="entry name" value="Pribosyltran"/>
    <property type="match status" value="1"/>
</dbReference>
<dbReference type="PANTHER" id="PTHR19278:SF41">
    <property type="entry name" value="PYRE-LIKE PROTEIN"/>
    <property type="match status" value="1"/>
</dbReference>
<dbReference type="AlphaFoldDB" id="A0A8D6PWR6"/>
<reference evidence="6 7" key="1">
    <citation type="submission" date="2020-04" db="EMBL/GenBank/DDBJ databases">
        <authorList>
            <consortium name="Genoscope - CEA"/>
            <person name="William W."/>
        </authorList>
    </citation>
    <scope>NUCLEOTIDE SEQUENCE [LARGE SCALE GENOMIC DNA]</scope>
    <source>
        <strain evidence="6 7">SG7</strain>
    </source>
</reference>
<keyword evidence="3 4" id="KW-0804">Transcription</keyword>
<dbReference type="Proteomes" id="UP000679213">
    <property type="component" value="Chromosome I"/>
</dbReference>
<feature type="domain" description="Phosphoribosyltransferase" evidence="5">
    <location>
        <begin position="62"/>
        <end position="180"/>
    </location>
</feature>
<dbReference type="GO" id="GO:0003677">
    <property type="term" value="F:DNA binding"/>
    <property type="evidence" value="ECO:0007669"/>
    <property type="project" value="UniProtKB-UniRule"/>
</dbReference>
<dbReference type="InterPro" id="IPR022854">
    <property type="entry name" value="GfcR-like"/>
</dbReference>
<dbReference type="RefSeq" id="WP_214399567.1">
    <property type="nucleotide sequence ID" value="NZ_LR792632.1"/>
</dbReference>
<dbReference type="InterPro" id="IPR013324">
    <property type="entry name" value="RNA_pol_sigma_r3/r4-like"/>
</dbReference>
<keyword evidence="7" id="KW-1185">Reference proteome</keyword>
<keyword evidence="1 4" id="KW-0805">Transcription regulation</keyword>
<dbReference type="GO" id="GO:0019856">
    <property type="term" value="P:pyrimidine nucleobase biosynthetic process"/>
    <property type="evidence" value="ECO:0007669"/>
    <property type="project" value="TreeGrafter"/>
</dbReference>
<evidence type="ECO:0000256" key="4">
    <source>
        <dbReference type="HAMAP-Rule" id="MF_01214"/>
    </source>
</evidence>
<gene>
    <name evidence="4" type="primary">gfcR</name>
    <name evidence="6" type="ORF">MLAUSG7_1227</name>
</gene>
<dbReference type="NCBIfam" id="NF002620">
    <property type="entry name" value="PRK02277.1"/>
    <property type="match status" value="1"/>
</dbReference>
<dbReference type="GO" id="GO:0006222">
    <property type="term" value="P:UMP biosynthetic process"/>
    <property type="evidence" value="ECO:0007669"/>
    <property type="project" value="TreeGrafter"/>
</dbReference>
<evidence type="ECO:0000256" key="1">
    <source>
        <dbReference type="ARBA" id="ARBA00023015"/>
    </source>
</evidence>
<accession>A0A8D6PWR6</accession>
<evidence type="ECO:0000256" key="3">
    <source>
        <dbReference type="ARBA" id="ARBA00023163"/>
    </source>
</evidence>
<protein>
    <recommendedName>
        <fullName evidence="4">Transcriptional regulator GfcR</fullName>
    </recommendedName>
</protein>
<evidence type="ECO:0000313" key="6">
    <source>
        <dbReference type="EMBL" id="CAB3289443.1"/>
    </source>
</evidence>
<dbReference type="PANTHER" id="PTHR19278">
    <property type="entry name" value="OROTATE PHOSPHORIBOSYLTRANSFERASE"/>
    <property type="match status" value="1"/>
</dbReference>
<evidence type="ECO:0000313" key="7">
    <source>
        <dbReference type="Proteomes" id="UP000679213"/>
    </source>
</evidence>
<comment type="domain">
    <text evidence="4">Contains an N-terminal DNA-binding winged helix-turn-helix domain and a C-terminal regulatory domain (or effector binding domain) resembling phosphoribosyltransferase (PRT) domain.</text>
</comment>
<dbReference type="GO" id="GO:0010468">
    <property type="term" value="P:regulation of gene expression"/>
    <property type="evidence" value="ECO:0007669"/>
    <property type="project" value="UniProtKB-UniRule"/>
</dbReference>
<dbReference type="SUPFAM" id="SSF88659">
    <property type="entry name" value="Sigma3 and sigma4 domains of RNA polymerase sigma factors"/>
    <property type="match status" value="1"/>
</dbReference>
<dbReference type="InterPro" id="IPR000836">
    <property type="entry name" value="PRTase_dom"/>
</dbReference>
<dbReference type="GeneID" id="65884021"/>
<proteinExistence type="inferred from homology"/>
<sequence>MNKQLLKKVIELKNNGLTIGEIAEELNVSMDTARYLVLNAEKLLENEEKSLSLKNVDIFIDWKNIGSTANRLKYISSIIVDVIKSRNIEFDTVVGISTSGVPIATLVATELGKELTVYIPKKHISEEGKKISGSISHNFSPVNYKRAVIIDDVVTSGSTLKECIKQLKEICSPKLIIVLIDKSGLDEIEEVPLIPLIRVGVVNVEENIK</sequence>
<dbReference type="Gene3D" id="3.40.50.2020">
    <property type="match status" value="1"/>
</dbReference>
<keyword evidence="2 4" id="KW-0238">DNA-binding</keyword>
<name>A0A8D6PWR6_9EURY</name>
<dbReference type="InterPro" id="IPR029057">
    <property type="entry name" value="PRTase-like"/>
</dbReference>
<evidence type="ECO:0000256" key="2">
    <source>
        <dbReference type="ARBA" id="ARBA00023125"/>
    </source>
</evidence>
<dbReference type="GO" id="GO:0004588">
    <property type="term" value="F:orotate phosphoribosyltransferase activity"/>
    <property type="evidence" value="ECO:0007669"/>
    <property type="project" value="TreeGrafter"/>
</dbReference>
<organism evidence="6 7">
    <name type="scientific">Methanocaldococcus lauensis</name>
    <dbReference type="NCBI Taxonomy" id="2546128"/>
    <lineage>
        <taxon>Archaea</taxon>
        <taxon>Methanobacteriati</taxon>
        <taxon>Methanobacteriota</taxon>
        <taxon>Methanomada group</taxon>
        <taxon>Methanococci</taxon>
        <taxon>Methanococcales</taxon>
        <taxon>Methanocaldococcaceae</taxon>
        <taxon>Methanocaldococcus</taxon>
    </lineage>
</organism>
<dbReference type="SUPFAM" id="SSF53271">
    <property type="entry name" value="PRTase-like"/>
    <property type="match status" value="1"/>
</dbReference>
<comment type="similarity">
    <text evidence="4">Belongs to the purine/pyrimidine phosphoribosyltransferase family. GfcR subfamily.</text>
</comment>
<dbReference type="HAMAP" id="MF_01214">
    <property type="entry name" value="GfcR"/>
    <property type="match status" value="1"/>
</dbReference>
<dbReference type="CDD" id="cd06223">
    <property type="entry name" value="PRTases_typeI"/>
    <property type="match status" value="1"/>
</dbReference>